<dbReference type="SUPFAM" id="SSF52540">
    <property type="entry name" value="P-loop containing nucleoside triphosphate hydrolases"/>
    <property type="match status" value="1"/>
</dbReference>
<evidence type="ECO:0000313" key="10">
    <source>
        <dbReference type="EMBL" id="SHH10622.1"/>
    </source>
</evidence>
<dbReference type="Proteomes" id="UP000184032">
    <property type="component" value="Unassembled WGS sequence"/>
</dbReference>
<dbReference type="STRING" id="1120995.SAMN02745245_00557"/>
<evidence type="ECO:0000256" key="1">
    <source>
        <dbReference type="ARBA" id="ARBA00003531"/>
    </source>
</evidence>
<dbReference type="OrthoDB" id="1033810at2"/>
<gene>
    <name evidence="10" type="ORF">SAMN02745245_00557</name>
</gene>
<accession>A0A1M5Q9D1</accession>
<comment type="similarity">
    <text evidence="2">Belongs to the guanylate kinase family.</text>
</comment>
<dbReference type="EMBL" id="FQXI01000002">
    <property type="protein sequence ID" value="SHH10622.1"/>
    <property type="molecule type" value="Genomic_DNA"/>
</dbReference>
<keyword evidence="11" id="KW-1185">Reference proteome</keyword>
<dbReference type="SMART" id="SM00072">
    <property type="entry name" value="GuKc"/>
    <property type="match status" value="1"/>
</dbReference>
<dbReference type="PANTHER" id="PTHR23117">
    <property type="entry name" value="GUANYLATE KINASE-RELATED"/>
    <property type="match status" value="1"/>
</dbReference>
<protein>
    <recommendedName>
        <fullName evidence="4">Guanylate kinase</fullName>
        <ecNumber evidence="3">2.7.4.8</ecNumber>
    </recommendedName>
    <alternativeName>
        <fullName evidence="7">GMP kinase</fullName>
    </alternativeName>
</protein>
<dbReference type="Pfam" id="PF00625">
    <property type="entry name" value="Guanylate_kin"/>
    <property type="match status" value="1"/>
</dbReference>
<organism evidence="10 11">
    <name type="scientific">Anaerosphaera aminiphila DSM 21120</name>
    <dbReference type="NCBI Taxonomy" id="1120995"/>
    <lineage>
        <taxon>Bacteria</taxon>
        <taxon>Bacillati</taxon>
        <taxon>Bacillota</taxon>
        <taxon>Tissierellia</taxon>
        <taxon>Tissierellales</taxon>
        <taxon>Peptoniphilaceae</taxon>
        <taxon>Anaerosphaera</taxon>
    </lineage>
</organism>
<feature type="domain" description="Guanylate kinase-like" evidence="9">
    <location>
        <begin position="1"/>
        <end position="176"/>
    </location>
</feature>
<dbReference type="InterPro" id="IPR008145">
    <property type="entry name" value="GK/Ca_channel_bsu"/>
</dbReference>
<evidence type="ECO:0000259" key="9">
    <source>
        <dbReference type="PROSITE" id="PS50052"/>
    </source>
</evidence>
<evidence type="ECO:0000256" key="8">
    <source>
        <dbReference type="ARBA" id="ARBA00048594"/>
    </source>
</evidence>
<dbReference type="AlphaFoldDB" id="A0A1M5Q9D1"/>
<dbReference type="PANTHER" id="PTHR23117:SF13">
    <property type="entry name" value="GUANYLATE KINASE"/>
    <property type="match status" value="1"/>
</dbReference>
<sequence length="177" mass="20522">MIYLIVGSSGSGKTTQANILRKRDNFFRIITYTTRAPRKGEINEVDYFFVNRETFLKLKREDFFLEVTEYSNNYYGTPKLEIEKYINSDKNAVLVVDLNGVKKIKEKFKNSICIYLKLDQATLVERMNARGDSTKKIEDRLKAAQDFTPYANYILDASKSVSKISREISEIVDITQK</sequence>
<evidence type="ECO:0000313" key="11">
    <source>
        <dbReference type="Proteomes" id="UP000184032"/>
    </source>
</evidence>
<evidence type="ECO:0000256" key="5">
    <source>
        <dbReference type="ARBA" id="ARBA00022679"/>
    </source>
</evidence>
<evidence type="ECO:0000256" key="3">
    <source>
        <dbReference type="ARBA" id="ARBA00012961"/>
    </source>
</evidence>
<dbReference type="CDD" id="cd00071">
    <property type="entry name" value="GMPK"/>
    <property type="match status" value="1"/>
</dbReference>
<dbReference type="Gene3D" id="3.40.50.300">
    <property type="entry name" value="P-loop containing nucleotide triphosphate hydrolases"/>
    <property type="match status" value="1"/>
</dbReference>
<comment type="function">
    <text evidence="1">Essential for recycling GMP and indirectly, cGMP.</text>
</comment>
<dbReference type="RefSeq" id="WP_073183537.1">
    <property type="nucleotide sequence ID" value="NZ_FQXI01000002.1"/>
</dbReference>
<dbReference type="EC" id="2.7.4.8" evidence="3"/>
<dbReference type="PROSITE" id="PS50052">
    <property type="entry name" value="GUANYLATE_KINASE_2"/>
    <property type="match status" value="1"/>
</dbReference>
<dbReference type="InterPro" id="IPR008144">
    <property type="entry name" value="Guanylate_kin-like_dom"/>
</dbReference>
<dbReference type="GO" id="GO:0005829">
    <property type="term" value="C:cytosol"/>
    <property type="evidence" value="ECO:0007669"/>
    <property type="project" value="TreeGrafter"/>
</dbReference>
<name>A0A1M5Q9D1_9FIRM</name>
<proteinExistence type="inferred from homology"/>
<evidence type="ECO:0000256" key="2">
    <source>
        <dbReference type="ARBA" id="ARBA00005790"/>
    </source>
</evidence>
<dbReference type="FunFam" id="3.30.63.10:FF:000002">
    <property type="entry name" value="Guanylate kinase 1"/>
    <property type="match status" value="1"/>
</dbReference>
<comment type="catalytic activity">
    <reaction evidence="8">
        <text>GMP + ATP = GDP + ADP</text>
        <dbReference type="Rhea" id="RHEA:20780"/>
        <dbReference type="ChEBI" id="CHEBI:30616"/>
        <dbReference type="ChEBI" id="CHEBI:58115"/>
        <dbReference type="ChEBI" id="CHEBI:58189"/>
        <dbReference type="ChEBI" id="CHEBI:456216"/>
        <dbReference type="EC" id="2.7.4.8"/>
    </reaction>
</comment>
<evidence type="ECO:0000256" key="6">
    <source>
        <dbReference type="ARBA" id="ARBA00022777"/>
    </source>
</evidence>
<dbReference type="InterPro" id="IPR027417">
    <property type="entry name" value="P-loop_NTPase"/>
</dbReference>
<reference evidence="10 11" key="1">
    <citation type="submission" date="2016-11" db="EMBL/GenBank/DDBJ databases">
        <authorList>
            <person name="Jaros S."/>
            <person name="Januszkiewicz K."/>
            <person name="Wedrychowicz H."/>
        </authorList>
    </citation>
    <scope>NUCLEOTIDE SEQUENCE [LARGE SCALE GENOMIC DNA]</scope>
    <source>
        <strain evidence="10 11">DSM 21120</strain>
    </source>
</reference>
<keyword evidence="5" id="KW-0808">Transferase</keyword>
<evidence type="ECO:0000256" key="4">
    <source>
        <dbReference type="ARBA" id="ARBA00016296"/>
    </source>
</evidence>
<keyword evidence="6 10" id="KW-0418">Kinase</keyword>
<evidence type="ECO:0000256" key="7">
    <source>
        <dbReference type="ARBA" id="ARBA00030128"/>
    </source>
</evidence>
<dbReference type="GO" id="GO:0004385">
    <property type="term" value="F:GMP kinase activity"/>
    <property type="evidence" value="ECO:0007669"/>
    <property type="project" value="UniProtKB-EC"/>
</dbReference>